<gene>
    <name evidence="2" type="ORF">HGA10_05975</name>
</gene>
<sequence>MQSRGRVRGYLALGRSAGLDPDERSLVDTAGLLLTAEWAKEDALVLPARRHRRALLQVLLEGRRDVARNLGEILRVPTPDDTVRAALLGVPRHYRGDLVEAVEQDPALQRVETIVAEIRPGRVGVVLSAAEGDVRTLEAILRRVPFARGAVSEPTPIEDLPDQWRRVRSVFDAASDVTGRLYETRDLSDAGLLRHLQSDDAIAWANAVLAPIVALNEGSKVDFLQTLRAFLGNNGQVDSSATALGIHRHTLRYRMSRIADTLEWDLDDPTARAELWMALRLAHE</sequence>
<dbReference type="InterPro" id="IPR025736">
    <property type="entry name" value="PucR_C-HTH_dom"/>
</dbReference>
<keyword evidence="3" id="KW-1185">Reference proteome</keyword>
<comment type="caution">
    <text evidence="2">The sequence shown here is derived from an EMBL/GenBank/DDBJ whole genome shotgun (WGS) entry which is preliminary data.</text>
</comment>
<dbReference type="AlphaFoldDB" id="A0A846W223"/>
<dbReference type="Pfam" id="PF13556">
    <property type="entry name" value="HTH_30"/>
    <property type="match status" value="1"/>
</dbReference>
<organism evidence="2 3">
    <name type="scientific">Nocardia coubleae</name>
    <dbReference type="NCBI Taxonomy" id="356147"/>
    <lineage>
        <taxon>Bacteria</taxon>
        <taxon>Bacillati</taxon>
        <taxon>Actinomycetota</taxon>
        <taxon>Actinomycetes</taxon>
        <taxon>Mycobacteriales</taxon>
        <taxon>Nocardiaceae</taxon>
        <taxon>Nocardia</taxon>
    </lineage>
</organism>
<feature type="domain" description="PucR C-terminal helix-turn-helix" evidence="1">
    <location>
        <begin position="224"/>
        <end position="281"/>
    </location>
</feature>
<evidence type="ECO:0000259" key="1">
    <source>
        <dbReference type="Pfam" id="PF13556"/>
    </source>
</evidence>
<dbReference type="Proteomes" id="UP000572007">
    <property type="component" value="Unassembled WGS sequence"/>
</dbReference>
<dbReference type="InterPro" id="IPR042070">
    <property type="entry name" value="PucR_C-HTH_sf"/>
</dbReference>
<evidence type="ECO:0000313" key="2">
    <source>
        <dbReference type="EMBL" id="NKX86860.1"/>
    </source>
</evidence>
<dbReference type="InterPro" id="IPR051448">
    <property type="entry name" value="CdaR-like_regulators"/>
</dbReference>
<name>A0A846W223_9NOCA</name>
<dbReference type="PANTHER" id="PTHR33744">
    <property type="entry name" value="CARBOHYDRATE DIACID REGULATOR"/>
    <property type="match status" value="1"/>
</dbReference>
<proteinExistence type="predicted"/>
<dbReference type="Gene3D" id="1.10.10.2840">
    <property type="entry name" value="PucR C-terminal helix-turn-helix domain"/>
    <property type="match status" value="1"/>
</dbReference>
<dbReference type="PANTHER" id="PTHR33744:SF1">
    <property type="entry name" value="DNA-BINDING TRANSCRIPTIONAL ACTIVATOR ADER"/>
    <property type="match status" value="1"/>
</dbReference>
<evidence type="ECO:0000313" key="3">
    <source>
        <dbReference type="Proteomes" id="UP000572007"/>
    </source>
</evidence>
<protein>
    <submittedName>
        <fullName evidence="2">PucR family transcriptional regulator</fullName>
    </submittedName>
</protein>
<dbReference type="EMBL" id="JAAXOM010000001">
    <property type="protein sequence ID" value="NKX86860.1"/>
    <property type="molecule type" value="Genomic_DNA"/>
</dbReference>
<dbReference type="RefSeq" id="WP_167353279.1">
    <property type="nucleotide sequence ID" value="NZ_JAAXOM010000001.1"/>
</dbReference>
<reference evidence="2 3" key="1">
    <citation type="submission" date="2020-04" db="EMBL/GenBank/DDBJ databases">
        <title>MicrobeNet Type strains.</title>
        <authorList>
            <person name="Nicholson A.C."/>
        </authorList>
    </citation>
    <scope>NUCLEOTIDE SEQUENCE [LARGE SCALE GENOMIC DNA]</scope>
    <source>
        <strain evidence="2 3">DSM 44960</strain>
    </source>
</reference>
<accession>A0A846W223</accession>